<evidence type="ECO:0000313" key="2">
    <source>
        <dbReference type="EMBL" id="CAL1569333.1"/>
    </source>
</evidence>
<evidence type="ECO:0000313" key="3">
    <source>
        <dbReference type="Proteomes" id="UP001497482"/>
    </source>
</evidence>
<organism evidence="2 3">
    <name type="scientific">Knipowitschia caucasica</name>
    <name type="common">Caucasian dwarf goby</name>
    <name type="synonym">Pomatoschistus caucasicus</name>
    <dbReference type="NCBI Taxonomy" id="637954"/>
    <lineage>
        <taxon>Eukaryota</taxon>
        <taxon>Metazoa</taxon>
        <taxon>Chordata</taxon>
        <taxon>Craniata</taxon>
        <taxon>Vertebrata</taxon>
        <taxon>Euteleostomi</taxon>
        <taxon>Actinopterygii</taxon>
        <taxon>Neopterygii</taxon>
        <taxon>Teleostei</taxon>
        <taxon>Neoteleostei</taxon>
        <taxon>Acanthomorphata</taxon>
        <taxon>Gobiaria</taxon>
        <taxon>Gobiiformes</taxon>
        <taxon>Gobioidei</taxon>
        <taxon>Gobiidae</taxon>
        <taxon>Gobiinae</taxon>
        <taxon>Knipowitschia</taxon>
    </lineage>
</organism>
<evidence type="ECO:0000256" key="1">
    <source>
        <dbReference type="SAM" id="MobiDB-lite"/>
    </source>
</evidence>
<protein>
    <submittedName>
        <fullName evidence="2">Uncharacterized protein</fullName>
    </submittedName>
</protein>
<gene>
    <name evidence="2" type="ORF">KC01_LOCUS1787</name>
</gene>
<dbReference type="Proteomes" id="UP001497482">
    <property type="component" value="Chromosome 1"/>
</dbReference>
<sequence length="151" mass="16301">MFFPASLLSVCELGSHCGPSLHLSSPGSEPHRELQKNQRTWSRSEPAPDNNKDRGPCHVTPGPDHHRALTTTGPGARRALLIGQPEEASHPGYCPSVRWTGARQDVTSGRKLGQPPGPRGHPSPPWSHSQPLQMHGIRQTPGGSDPRPTSE</sequence>
<dbReference type="AlphaFoldDB" id="A0AAV2IZ44"/>
<feature type="region of interest" description="Disordered" evidence="1">
    <location>
        <begin position="21"/>
        <end position="151"/>
    </location>
</feature>
<reference evidence="2 3" key="1">
    <citation type="submission" date="2024-04" db="EMBL/GenBank/DDBJ databases">
        <authorList>
            <person name="Waldvogel A.-M."/>
            <person name="Schoenle A."/>
        </authorList>
    </citation>
    <scope>NUCLEOTIDE SEQUENCE [LARGE SCALE GENOMIC DNA]</scope>
</reference>
<proteinExistence type="predicted"/>
<accession>A0AAV2IZ44</accession>
<name>A0AAV2IZ44_KNICA</name>
<dbReference type="EMBL" id="OZ035823">
    <property type="protein sequence ID" value="CAL1569333.1"/>
    <property type="molecule type" value="Genomic_DNA"/>
</dbReference>
<feature type="compositionally biased region" description="Pro residues" evidence="1">
    <location>
        <begin position="115"/>
        <end position="125"/>
    </location>
</feature>
<keyword evidence="3" id="KW-1185">Reference proteome</keyword>